<evidence type="ECO:0000259" key="8">
    <source>
        <dbReference type="PROSITE" id="PS50011"/>
    </source>
</evidence>
<reference evidence="9 10" key="1">
    <citation type="submission" date="2019-01" db="EMBL/GenBank/DDBJ databases">
        <title>Egibacter rhizosphaerae EGI 80759T.</title>
        <authorList>
            <person name="Chen D.-D."/>
            <person name="Tian Y."/>
            <person name="Jiao J.-Y."/>
            <person name="Zhang X.-T."/>
            <person name="Zhang Y.-G."/>
            <person name="Zhang Y."/>
            <person name="Xiao M."/>
            <person name="Shu W.-S."/>
            <person name="Li W.-J."/>
        </authorList>
    </citation>
    <scope>NUCLEOTIDE SEQUENCE [LARGE SCALE GENOMIC DNA]</scope>
    <source>
        <strain evidence="9 10">EGI 80759</strain>
    </source>
</reference>
<proteinExistence type="predicted"/>
<dbReference type="InterPro" id="IPR000719">
    <property type="entry name" value="Prot_kinase_dom"/>
</dbReference>
<feature type="domain" description="Protein kinase" evidence="8">
    <location>
        <begin position="21"/>
        <end position="259"/>
    </location>
</feature>
<name>A0A411YHA2_9ACTN</name>
<dbReference type="Proteomes" id="UP000291469">
    <property type="component" value="Chromosome"/>
</dbReference>
<dbReference type="GO" id="GO:0004674">
    <property type="term" value="F:protein serine/threonine kinase activity"/>
    <property type="evidence" value="ECO:0007669"/>
    <property type="project" value="UniProtKB-KW"/>
</dbReference>
<sequence>MSADPTAVQQPQARPRVVAGLRLVEMVGSGGEGEVWDARDERGQRRALKLVRPEVLPAPEELGRRGDWLTRIDHPALVRVHRTGRLTGSTLEGWGFVEMDFVAGEPLGAAPADPYALRRLRPLAEALDLLHAGRWSEGVPLVHRDVKPANLIEQDDGRVVLVDVSTLRGLDTREATRVGTPLFAAPEVMTGHAGPPADVYSFAATIIALVSGARGAQLADLLADPGRLDLPPTVAQALHPDPAQRPGSCAAVLEAGTTIAGPRGQEPQQLRLTPPPTARWFLVLALLAGLVIVAPIEPFELPEPGIYAGVVLLHVLFSRLAGAPWLLTLVPPAAWAWPLGARAAPPGRARAWTRVTLLGVVTTGLALMAPLVGTAAVNVGRDLVEEFAPLLASALDVIADGLAALGVDELAAGAAGAGTVLFVAALTVAAGRARRLAGVLLRWLLLPAWVLGLLVALVGSVLGLLVSRVAVERLATGAVVSAAAFVGGWGSGRRPLEHRADPRL</sequence>
<evidence type="ECO:0000256" key="6">
    <source>
        <dbReference type="ARBA" id="ARBA00022840"/>
    </source>
</evidence>
<keyword evidence="7" id="KW-1133">Transmembrane helix</keyword>
<evidence type="ECO:0000256" key="2">
    <source>
        <dbReference type="ARBA" id="ARBA00022527"/>
    </source>
</evidence>
<evidence type="ECO:0000256" key="7">
    <source>
        <dbReference type="SAM" id="Phobius"/>
    </source>
</evidence>
<dbReference type="AlphaFoldDB" id="A0A411YHA2"/>
<feature type="transmembrane region" description="Helical" evidence="7">
    <location>
        <begin position="410"/>
        <end position="431"/>
    </location>
</feature>
<protein>
    <recommendedName>
        <fullName evidence="1">non-specific serine/threonine protein kinase</fullName>
        <ecNumber evidence="1">2.7.11.1</ecNumber>
    </recommendedName>
</protein>
<dbReference type="RefSeq" id="WP_131155615.1">
    <property type="nucleotide sequence ID" value="NZ_CP036402.1"/>
</dbReference>
<keyword evidence="3" id="KW-0808">Transferase</keyword>
<evidence type="ECO:0000313" key="10">
    <source>
        <dbReference type="Proteomes" id="UP000291469"/>
    </source>
</evidence>
<dbReference type="Gene3D" id="1.10.510.10">
    <property type="entry name" value="Transferase(Phosphotransferase) domain 1"/>
    <property type="match status" value="1"/>
</dbReference>
<dbReference type="EC" id="2.7.11.1" evidence="1"/>
<gene>
    <name evidence="9" type="ORF">ER308_14325</name>
</gene>
<keyword evidence="7" id="KW-0812">Transmembrane</keyword>
<feature type="transmembrane region" description="Helical" evidence="7">
    <location>
        <begin position="280"/>
        <end position="299"/>
    </location>
</feature>
<keyword evidence="7" id="KW-0472">Membrane</keyword>
<evidence type="ECO:0000256" key="5">
    <source>
        <dbReference type="ARBA" id="ARBA00022777"/>
    </source>
</evidence>
<dbReference type="Pfam" id="PF00069">
    <property type="entry name" value="Pkinase"/>
    <property type="match status" value="1"/>
</dbReference>
<feature type="transmembrane region" description="Helical" evidence="7">
    <location>
        <begin position="473"/>
        <end position="490"/>
    </location>
</feature>
<keyword evidence="4" id="KW-0547">Nucleotide-binding</keyword>
<keyword evidence="6" id="KW-0067">ATP-binding</keyword>
<dbReference type="InterPro" id="IPR011009">
    <property type="entry name" value="Kinase-like_dom_sf"/>
</dbReference>
<feature type="transmembrane region" description="Helical" evidence="7">
    <location>
        <begin position="443"/>
        <end position="467"/>
    </location>
</feature>
<feature type="transmembrane region" description="Helical" evidence="7">
    <location>
        <begin position="305"/>
        <end position="330"/>
    </location>
</feature>
<dbReference type="GO" id="GO:0005524">
    <property type="term" value="F:ATP binding"/>
    <property type="evidence" value="ECO:0007669"/>
    <property type="project" value="UniProtKB-KW"/>
</dbReference>
<evidence type="ECO:0000256" key="3">
    <source>
        <dbReference type="ARBA" id="ARBA00022679"/>
    </source>
</evidence>
<feature type="transmembrane region" description="Helical" evidence="7">
    <location>
        <begin position="351"/>
        <end position="372"/>
    </location>
</feature>
<dbReference type="SUPFAM" id="SSF56112">
    <property type="entry name" value="Protein kinase-like (PK-like)"/>
    <property type="match status" value="1"/>
</dbReference>
<evidence type="ECO:0000313" key="9">
    <source>
        <dbReference type="EMBL" id="QBI20620.1"/>
    </source>
</evidence>
<dbReference type="KEGG" id="erz:ER308_14325"/>
<dbReference type="PANTHER" id="PTHR43289:SF6">
    <property type="entry name" value="SERINE_THREONINE-PROTEIN KINASE NEKL-3"/>
    <property type="match status" value="1"/>
</dbReference>
<dbReference type="EMBL" id="CP036402">
    <property type="protein sequence ID" value="QBI20620.1"/>
    <property type="molecule type" value="Genomic_DNA"/>
</dbReference>
<keyword evidence="5" id="KW-0418">Kinase</keyword>
<evidence type="ECO:0000256" key="4">
    <source>
        <dbReference type="ARBA" id="ARBA00022741"/>
    </source>
</evidence>
<organism evidence="9 10">
    <name type="scientific">Egibacter rhizosphaerae</name>
    <dbReference type="NCBI Taxonomy" id="1670831"/>
    <lineage>
        <taxon>Bacteria</taxon>
        <taxon>Bacillati</taxon>
        <taxon>Actinomycetota</taxon>
        <taxon>Nitriliruptoria</taxon>
        <taxon>Egibacterales</taxon>
        <taxon>Egibacteraceae</taxon>
        <taxon>Egibacter</taxon>
    </lineage>
</organism>
<dbReference type="Gene3D" id="3.30.200.20">
    <property type="entry name" value="Phosphorylase Kinase, domain 1"/>
    <property type="match status" value="1"/>
</dbReference>
<dbReference type="PANTHER" id="PTHR43289">
    <property type="entry name" value="MITOGEN-ACTIVATED PROTEIN KINASE KINASE KINASE 20-RELATED"/>
    <property type="match status" value="1"/>
</dbReference>
<evidence type="ECO:0000256" key="1">
    <source>
        <dbReference type="ARBA" id="ARBA00012513"/>
    </source>
</evidence>
<accession>A0A411YHA2</accession>
<dbReference type="PROSITE" id="PS50011">
    <property type="entry name" value="PROTEIN_KINASE_DOM"/>
    <property type="match status" value="1"/>
</dbReference>
<keyword evidence="2" id="KW-0723">Serine/threonine-protein kinase</keyword>
<dbReference type="SMART" id="SM00220">
    <property type="entry name" value="S_TKc"/>
    <property type="match status" value="1"/>
</dbReference>
<dbReference type="OrthoDB" id="951193at2"/>
<keyword evidence="10" id="KW-1185">Reference proteome</keyword>